<proteinExistence type="predicted"/>
<keyword evidence="2" id="KW-1185">Reference proteome</keyword>
<gene>
    <name evidence="1" type="ORF">CLUMA_CG015601</name>
</gene>
<sequence>MFASHEFKYLLMSNSTKSDLDSKNEKLLSNAIKIRWRFYSKDCVQNKMFIKKFIWKLESNLRMLKVISLTNVMRRERNVILNTGKRTHNHI</sequence>
<evidence type="ECO:0000313" key="2">
    <source>
        <dbReference type="Proteomes" id="UP000183832"/>
    </source>
</evidence>
<accession>A0A1J1IP32</accession>
<dbReference type="Proteomes" id="UP000183832">
    <property type="component" value="Unassembled WGS sequence"/>
</dbReference>
<protein>
    <submittedName>
        <fullName evidence="1">CLUMA_CG015601, isoform A</fullName>
    </submittedName>
</protein>
<dbReference type="EMBL" id="CVRI01000057">
    <property type="protein sequence ID" value="CRL01995.1"/>
    <property type="molecule type" value="Genomic_DNA"/>
</dbReference>
<name>A0A1J1IP32_9DIPT</name>
<evidence type="ECO:0000313" key="1">
    <source>
        <dbReference type="EMBL" id="CRL01995.1"/>
    </source>
</evidence>
<dbReference type="AlphaFoldDB" id="A0A1J1IP32"/>
<organism evidence="1 2">
    <name type="scientific">Clunio marinus</name>
    <dbReference type="NCBI Taxonomy" id="568069"/>
    <lineage>
        <taxon>Eukaryota</taxon>
        <taxon>Metazoa</taxon>
        <taxon>Ecdysozoa</taxon>
        <taxon>Arthropoda</taxon>
        <taxon>Hexapoda</taxon>
        <taxon>Insecta</taxon>
        <taxon>Pterygota</taxon>
        <taxon>Neoptera</taxon>
        <taxon>Endopterygota</taxon>
        <taxon>Diptera</taxon>
        <taxon>Nematocera</taxon>
        <taxon>Chironomoidea</taxon>
        <taxon>Chironomidae</taxon>
        <taxon>Clunio</taxon>
    </lineage>
</organism>
<reference evidence="1 2" key="1">
    <citation type="submission" date="2015-04" db="EMBL/GenBank/DDBJ databases">
        <authorList>
            <person name="Syromyatnikov M.Y."/>
            <person name="Popov V.N."/>
        </authorList>
    </citation>
    <scope>NUCLEOTIDE SEQUENCE [LARGE SCALE GENOMIC DNA]</scope>
</reference>